<protein>
    <submittedName>
        <fullName evidence="2">16565_t:CDS:1</fullName>
    </submittedName>
</protein>
<dbReference type="OrthoDB" id="10328082at2759"/>
<comment type="caution">
    <text evidence="2">The sequence shown here is derived from an EMBL/GenBank/DDBJ whole genome shotgun (WGS) entry which is preliminary data.</text>
</comment>
<proteinExistence type="predicted"/>
<dbReference type="Proteomes" id="UP000789570">
    <property type="component" value="Unassembled WGS sequence"/>
</dbReference>
<feature type="non-terminal residue" evidence="2">
    <location>
        <position position="63"/>
    </location>
</feature>
<dbReference type="AlphaFoldDB" id="A0A9N8VBE7"/>
<reference evidence="2" key="1">
    <citation type="submission" date="2021-06" db="EMBL/GenBank/DDBJ databases">
        <authorList>
            <person name="Kallberg Y."/>
            <person name="Tangrot J."/>
            <person name="Rosling A."/>
        </authorList>
    </citation>
    <scope>NUCLEOTIDE SEQUENCE</scope>
    <source>
        <strain evidence="2">UK204</strain>
    </source>
</reference>
<sequence>MDTAQLKQEFEKANAKLDKLESLRRGVEEEYQGERNVLEQQETYWLGEKKKWGDALVVVSTQS</sequence>
<gene>
    <name evidence="2" type="ORF">FCALED_LOCUS1146</name>
</gene>
<name>A0A9N8VBE7_9GLOM</name>
<evidence type="ECO:0000256" key="1">
    <source>
        <dbReference type="SAM" id="Coils"/>
    </source>
</evidence>
<keyword evidence="3" id="KW-1185">Reference proteome</keyword>
<dbReference type="EMBL" id="CAJVPQ010000137">
    <property type="protein sequence ID" value="CAG8449734.1"/>
    <property type="molecule type" value="Genomic_DNA"/>
</dbReference>
<organism evidence="2 3">
    <name type="scientific">Funneliformis caledonium</name>
    <dbReference type="NCBI Taxonomy" id="1117310"/>
    <lineage>
        <taxon>Eukaryota</taxon>
        <taxon>Fungi</taxon>
        <taxon>Fungi incertae sedis</taxon>
        <taxon>Mucoromycota</taxon>
        <taxon>Glomeromycotina</taxon>
        <taxon>Glomeromycetes</taxon>
        <taxon>Glomerales</taxon>
        <taxon>Glomeraceae</taxon>
        <taxon>Funneliformis</taxon>
    </lineage>
</organism>
<keyword evidence="1" id="KW-0175">Coiled coil</keyword>
<evidence type="ECO:0000313" key="3">
    <source>
        <dbReference type="Proteomes" id="UP000789570"/>
    </source>
</evidence>
<accession>A0A9N8VBE7</accession>
<feature type="coiled-coil region" evidence="1">
    <location>
        <begin position="3"/>
        <end position="37"/>
    </location>
</feature>
<evidence type="ECO:0000313" key="2">
    <source>
        <dbReference type="EMBL" id="CAG8449734.1"/>
    </source>
</evidence>